<sequence>MSTDTSTSGKPGGRFAWLKPPQFDENGAMSIWDHLREIRYRLIVSMVAIVVLFIVAFIFYAPIVELILRPYQIAADRVSAKNPDAMIQVVNSGVASPMLLALKAAGLAAIIAACPVWLYQLWAFIVPGLLNNEKRVAQLFLLSAIPLFLAGVVVGYLTLPKAFEFMLGFTVAQAGVANLQDLNDFLSLEMRMLLVFGISFLLPVILVMLNMLGMLKSWQLRKARTIAIFVCFVFGAVATPSGDPFSMLALSLPMVIMYVVSELICSRREKRSLKLRIRSGEISPEEAEAAYLGKTIQTDDK</sequence>
<feature type="transmembrane region" description="Helical" evidence="7">
    <location>
        <begin position="245"/>
        <end position="265"/>
    </location>
</feature>
<keyword evidence="3 7" id="KW-0653">Protein transport</keyword>
<keyword evidence="4 7" id="KW-1133">Transmembrane helix</keyword>
<comment type="subcellular location">
    <subcellularLocation>
        <location evidence="7">Cell membrane</location>
        <topology evidence="7">Multi-pass membrane protein</topology>
    </subcellularLocation>
    <subcellularLocation>
        <location evidence="1">Membrane</location>
        <topology evidence="1">Multi-pass membrane protein</topology>
    </subcellularLocation>
</comment>
<feature type="transmembrane region" description="Helical" evidence="7">
    <location>
        <begin position="42"/>
        <end position="63"/>
    </location>
</feature>
<dbReference type="InterPro" id="IPR002033">
    <property type="entry name" value="TatC"/>
</dbReference>
<feature type="transmembrane region" description="Helical" evidence="7">
    <location>
        <begin position="139"/>
        <end position="159"/>
    </location>
</feature>
<comment type="function">
    <text evidence="7">Part of the twin-arginine translocation (Tat) system that transports large folded proteins containing a characteristic twin-arginine motif in their signal peptide across membranes. Together with TatB, TatC is part of a receptor directly interacting with Tat signal peptides.</text>
</comment>
<dbReference type="AlphaFoldDB" id="A0AAN0KC50"/>
<comment type="similarity">
    <text evidence="7">Belongs to the TatC family.</text>
</comment>
<dbReference type="GO" id="GO:0043953">
    <property type="term" value="P:protein transport by the Tat complex"/>
    <property type="evidence" value="ECO:0007669"/>
    <property type="project" value="UniProtKB-UniRule"/>
</dbReference>
<keyword evidence="2 7" id="KW-0812">Transmembrane</keyword>
<evidence type="ECO:0000256" key="4">
    <source>
        <dbReference type="ARBA" id="ARBA00022989"/>
    </source>
</evidence>
<keyword evidence="9" id="KW-1185">Reference proteome</keyword>
<dbReference type="PRINTS" id="PR01840">
    <property type="entry name" value="TATCFAMILY"/>
</dbReference>
<accession>A0AAN0KC50</accession>
<dbReference type="Pfam" id="PF00902">
    <property type="entry name" value="TatC"/>
    <property type="match status" value="1"/>
</dbReference>
<keyword evidence="6 7" id="KW-0472">Membrane</keyword>
<evidence type="ECO:0000256" key="3">
    <source>
        <dbReference type="ARBA" id="ARBA00022927"/>
    </source>
</evidence>
<proteinExistence type="inferred from homology"/>
<evidence type="ECO:0000256" key="2">
    <source>
        <dbReference type="ARBA" id="ARBA00022692"/>
    </source>
</evidence>
<dbReference type="HAMAP" id="MF_00902">
    <property type="entry name" value="TatC"/>
    <property type="match status" value="1"/>
</dbReference>
<organism evidence="8 9">
    <name type="scientific">Brooklawnia propionicigenes</name>
    <dbReference type="NCBI Taxonomy" id="3041175"/>
    <lineage>
        <taxon>Bacteria</taxon>
        <taxon>Bacillati</taxon>
        <taxon>Actinomycetota</taxon>
        <taxon>Actinomycetes</taxon>
        <taxon>Propionibacteriales</taxon>
        <taxon>Propionibacteriaceae</taxon>
        <taxon>Brooklawnia</taxon>
    </lineage>
</organism>
<keyword evidence="5 7" id="KW-0811">Translocation</keyword>
<dbReference type="PANTHER" id="PTHR30371:SF0">
    <property type="entry name" value="SEC-INDEPENDENT PROTEIN TRANSLOCASE PROTEIN TATC, CHLOROPLASTIC-RELATED"/>
    <property type="match status" value="1"/>
</dbReference>
<feature type="transmembrane region" description="Helical" evidence="7">
    <location>
        <begin position="192"/>
        <end position="211"/>
    </location>
</feature>
<evidence type="ECO:0000256" key="7">
    <source>
        <dbReference type="HAMAP-Rule" id="MF_00902"/>
    </source>
</evidence>
<name>A0AAN0KC50_9ACTN</name>
<evidence type="ECO:0000256" key="5">
    <source>
        <dbReference type="ARBA" id="ARBA00023010"/>
    </source>
</evidence>
<dbReference type="Proteomes" id="UP001431656">
    <property type="component" value="Chromosome"/>
</dbReference>
<reference evidence="8" key="1">
    <citation type="journal article" date="2024" name="Int. J. Syst. Evol. Microbiol.">
        <title>Brooklawnia propionicigenes sp. nov., a facultatively anaerobic, propionate-producing bacterium isolated from a methanogenic reactor treating waste from cattle farms.</title>
        <authorList>
            <person name="Akita Y."/>
            <person name="Ueki A."/>
            <person name="Tonouchi A."/>
            <person name="Sugawara Y."/>
            <person name="Honma S."/>
            <person name="Kaku N."/>
            <person name="Ueki K."/>
        </authorList>
    </citation>
    <scope>NUCLEOTIDE SEQUENCE</scope>
    <source>
        <strain evidence="8">SH051</strain>
    </source>
</reference>
<evidence type="ECO:0000313" key="8">
    <source>
        <dbReference type="EMBL" id="BEH01009.1"/>
    </source>
</evidence>
<keyword evidence="7" id="KW-1003">Cell membrane</keyword>
<evidence type="ECO:0000256" key="1">
    <source>
        <dbReference type="ARBA" id="ARBA00004141"/>
    </source>
</evidence>
<dbReference type="GO" id="GO:0065002">
    <property type="term" value="P:intracellular protein transmembrane transport"/>
    <property type="evidence" value="ECO:0007669"/>
    <property type="project" value="TreeGrafter"/>
</dbReference>
<protein>
    <recommendedName>
        <fullName evidence="7">Sec-independent protein translocase protein TatC</fullName>
    </recommendedName>
</protein>
<feature type="transmembrane region" description="Helical" evidence="7">
    <location>
        <begin position="104"/>
        <end position="127"/>
    </location>
</feature>
<keyword evidence="7" id="KW-0813">Transport</keyword>
<comment type="subunit">
    <text evidence="7">The Tat system comprises two distinct complexes: a TatABC complex, containing multiple copies of TatA, TatB and TatC subunits, and a separate TatA complex, containing only TatA subunits. Substrates initially bind to the TatABC complex, which probably triggers association of the separate TatA complex to form the active translocon.</text>
</comment>
<dbReference type="PANTHER" id="PTHR30371">
    <property type="entry name" value="SEC-INDEPENDENT PROTEIN TRANSLOCASE PROTEIN TATC"/>
    <property type="match status" value="1"/>
</dbReference>
<evidence type="ECO:0000256" key="6">
    <source>
        <dbReference type="ARBA" id="ARBA00023136"/>
    </source>
</evidence>
<dbReference type="KEGG" id="broo:brsh051_02900"/>
<gene>
    <name evidence="7 8" type="primary">tatC</name>
    <name evidence="8" type="ORF">brsh051_02900</name>
</gene>
<dbReference type="GO" id="GO:0009977">
    <property type="term" value="F:proton motive force dependent protein transmembrane transporter activity"/>
    <property type="evidence" value="ECO:0007669"/>
    <property type="project" value="TreeGrafter"/>
</dbReference>
<dbReference type="RefSeq" id="WP_286266893.1">
    <property type="nucleotide sequence ID" value="NZ_AP028056.1"/>
</dbReference>
<feature type="transmembrane region" description="Helical" evidence="7">
    <location>
        <begin position="223"/>
        <end position="239"/>
    </location>
</feature>
<dbReference type="GO" id="GO:0033281">
    <property type="term" value="C:TAT protein transport complex"/>
    <property type="evidence" value="ECO:0007669"/>
    <property type="project" value="UniProtKB-UniRule"/>
</dbReference>
<evidence type="ECO:0000313" key="9">
    <source>
        <dbReference type="Proteomes" id="UP001431656"/>
    </source>
</evidence>
<dbReference type="NCBIfam" id="TIGR00945">
    <property type="entry name" value="tatC"/>
    <property type="match status" value="1"/>
</dbReference>
<dbReference type="EMBL" id="AP028056">
    <property type="protein sequence ID" value="BEH01009.1"/>
    <property type="molecule type" value="Genomic_DNA"/>
</dbReference>